<gene>
    <name evidence="1" type="ORF">PSYJA_14192</name>
</gene>
<reference evidence="1 2" key="1">
    <citation type="journal article" date="2011" name="PLoS Pathog.">
        <title>Dynamic evolution of pathogenicity revealed by sequencing and comparative genomics of 19 Pseudomonas syringae isolates.</title>
        <authorList>
            <person name="Baltrus D.A."/>
            <person name="Nishimura M.T."/>
            <person name="Romanchuk A."/>
            <person name="Chang J.H."/>
            <person name="Mukhtar M.S."/>
            <person name="Cherkis K."/>
            <person name="Roach J."/>
            <person name="Grant S.R."/>
            <person name="Jones C.D."/>
            <person name="Dangl J.L."/>
        </authorList>
    </citation>
    <scope>NUCLEOTIDE SEQUENCE [LARGE SCALE GENOMIC DNA]</scope>
    <source>
        <strain evidence="2">M301072PT</strain>
    </source>
</reference>
<comment type="caution">
    <text evidence="1">The sequence shown here is derived from an EMBL/GenBank/DDBJ whole genome shotgun (WGS) entry which is preliminary data.</text>
</comment>
<accession>F3FIL7</accession>
<dbReference type="Proteomes" id="UP000004471">
    <property type="component" value="Unassembled WGS sequence"/>
</dbReference>
<dbReference type="HOGENOM" id="CLU_3047110_0_0_6"/>
<evidence type="ECO:0000313" key="1">
    <source>
        <dbReference type="EMBL" id="EGH30053.1"/>
    </source>
</evidence>
<name>F3FIL7_PSESX</name>
<organism evidence="1 2">
    <name type="scientific">Pseudomonas syringae pv. japonica str. M301072</name>
    <dbReference type="NCBI Taxonomy" id="629262"/>
    <lineage>
        <taxon>Bacteria</taxon>
        <taxon>Pseudomonadati</taxon>
        <taxon>Pseudomonadota</taxon>
        <taxon>Gammaproteobacteria</taxon>
        <taxon>Pseudomonadales</taxon>
        <taxon>Pseudomonadaceae</taxon>
        <taxon>Pseudomonas</taxon>
        <taxon>Pseudomonas syringae</taxon>
    </lineage>
</organism>
<evidence type="ECO:0000313" key="2">
    <source>
        <dbReference type="Proteomes" id="UP000004471"/>
    </source>
</evidence>
<sequence>MLELVGGEERSEIGQYGMTLDNLSNRQVGAVGKRLDQITQPAWKRDVLGERGGM</sequence>
<proteinExistence type="predicted"/>
<dbReference type="AlphaFoldDB" id="F3FIL7"/>
<protein>
    <submittedName>
        <fullName evidence="1">Uncharacterized protein</fullName>
    </submittedName>
</protein>
<dbReference type="EMBL" id="AEAH01000659">
    <property type="protein sequence ID" value="EGH30053.1"/>
    <property type="molecule type" value="Genomic_DNA"/>
</dbReference>